<dbReference type="InterPro" id="IPR051470">
    <property type="entry name" value="Thiol:disulfide_interchange"/>
</dbReference>
<dbReference type="Pfam" id="PF10411">
    <property type="entry name" value="DsbC_N"/>
    <property type="match status" value="1"/>
</dbReference>
<protein>
    <recommendedName>
        <fullName evidence="7">Thiol:disulfide interchange protein</fullName>
    </recommendedName>
</protein>
<feature type="domain" description="Disulphide bond isomerase DsbC/G N-terminal" evidence="8">
    <location>
        <begin position="48"/>
        <end position="112"/>
    </location>
</feature>
<evidence type="ECO:0000313" key="11">
    <source>
        <dbReference type="Proteomes" id="UP001254608"/>
    </source>
</evidence>
<dbReference type="EMBL" id="JAVRIC010000032">
    <property type="protein sequence ID" value="MDT0499002.1"/>
    <property type="molecule type" value="Genomic_DNA"/>
</dbReference>
<keyword evidence="3 7" id="KW-0732">Signal</keyword>
<evidence type="ECO:0000256" key="1">
    <source>
        <dbReference type="ARBA" id="ARBA00004418"/>
    </source>
</evidence>
<keyword evidence="6 7" id="KW-0676">Redox-active center</keyword>
<evidence type="ECO:0000256" key="4">
    <source>
        <dbReference type="ARBA" id="ARBA00022764"/>
    </source>
</evidence>
<keyword evidence="4 7" id="KW-0574">Periplasm</keyword>
<keyword evidence="5" id="KW-1015">Disulfide bond</keyword>
<evidence type="ECO:0000256" key="6">
    <source>
        <dbReference type="ARBA" id="ARBA00023284"/>
    </source>
</evidence>
<dbReference type="SUPFAM" id="SSF54423">
    <property type="entry name" value="DsbC/DsbG N-terminal domain-like"/>
    <property type="match status" value="1"/>
</dbReference>
<feature type="signal peptide" evidence="7">
    <location>
        <begin position="1"/>
        <end position="17"/>
    </location>
</feature>
<evidence type="ECO:0000256" key="7">
    <source>
        <dbReference type="RuleBase" id="RU364038"/>
    </source>
</evidence>
<evidence type="ECO:0000256" key="5">
    <source>
        <dbReference type="ARBA" id="ARBA00023157"/>
    </source>
</evidence>
<comment type="function">
    <text evidence="7">Required for disulfide bond formation in some periplasmic proteins. Acts by transferring its disulfide bond to other proteins and is reduced in the process.</text>
</comment>
<dbReference type="InterPro" id="IPR036249">
    <property type="entry name" value="Thioredoxin-like_sf"/>
</dbReference>
<dbReference type="CDD" id="cd03020">
    <property type="entry name" value="DsbA_DsbC_DsbG"/>
    <property type="match status" value="1"/>
</dbReference>
<dbReference type="PROSITE" id="PS51257">
    <property type="entry name" value="PROKAR_LIPOPROTEIN"/>
    <property type="match status" value="1"/>
</dbReference>
<dbReference type="Pfam" id="PF13098">
    <property type="entry name" value="Thioredoxin_2"/>
    <property type="match status" value="1"/>
</dbReference>
<gene>
    <name evidence="10" type="ORF">RM530_16790</name>
</gene>
<reference evidence="10 11" key="1">
    <citation type="submission" date="2023-09" db="EMBL/GenBank/DDBJ databases">
        <authorList>
            <person name="Rey-Velasco X."/>
        </authorList>
    </citation>
    <scope>NUCLEOTIDE SEQUENCE [LARGE SCALE GENOMIC DNA]</scope>
    <source>
        <strain evidence="10 11">W345</strain>
    </source>
</reference>
<dbReference type="InterPro" id="IPR009094">
    <property type="entry name" value="DiS-bond_isomerase_DsbC/G_N_sf"/>
</dbReference>
<comment type="similarity">
    <text evidence="2 7">Belongs to the thioredoxin family. DsbC subfamily.</text>
</comment>
<sequence length="275" mass="29517">MKPILRLSFLLSLGLAACGGDQPAEPATETKPATAPVALEVAPEVSEQEREQIVANLQAHLPELTPDAIRGTPMPGIFEIQSGQVFGYVSESGRYLIEGDLIDLQTGVALTEERRKAQRVAILDSLRDDHVISYAPPSGTPVRHSVWVFTDVDCGYCRKLHSELDSYLAKGIKINYLFYPRSGPGSPSFNKAVSVWCADDPHAAMTTAKNGASIEAKSCENPVMDDYRLGQEMGLRGTPMIVLDDGEVVQGYLPAAALAARLASAPKADPVPAKS</sequence>
<evidence type="ECO:0000313" key="10">
    <source>
        <dbReference type="EMBL" id="MDT0499002.1"/>
    </source>
</evidence>
<organism evidence="10 11">
    <name type="scientific">Banduia mediterranea</name>
    <dbReference type="NCBI Taxonomy" id="3075609"/>
    <lineage>
        <taxon>Bacteria</taxon>
        <taxon>Pseudomonadati</taxon>
        <taxon>Pseudomonadota</taxon>
        <taxon>Gammaproteobacteria</taxon>
        <taxon>Nevskiales</taxon>
        <taxon>Algiphilaceae</taxon>
        <taxon>Banduia</taxon>
    </lineage>
</organism>
<dbReference type="InterPro" id="IPR012336">
    <property type="entry name" value="Thioredoxin-like_fold"/>
</dbReference>
<evidence type="ECO:0000256" key="3">
    <source>
        <dbReference type="ARBA" id="ARBA00022729"/>
    </source>
</evidence>
<comment type="caution">
    <text evidence="10">The sequence shown here is derived from an EMBL/GenBank/DDBJ whole genome shotgun (WGS) entry which is preliminary data.</text>
</comment>
<dbReference type="InterPro" id="IPR033954">
    <property type="entry name" value="DiS-bond_Isoase_DsbC/G"/>
</dbReference>
<dbReference type="InterPro" id="IPR018950">
    <property type="entry name" value="DiS-bond_isomerase_DsbC/G_N"/>
</dbReference>
<keyword evidence="11" id="KW-1185">Reference proteome</keyword>
<evidence type="ECO:0000256" key="2">
    <source>
        <dbReference type="ARBA" id="ARBA00009813"/>
    </source>
</evidence>
<feature type="chain" id="PRO_5044985469" description="Thiol:disulfide interchange protein" evidence="7">
    <location>
        <begin position="18"/>
        <end position="275"/>
    </location>
</feature>
<comment type="subcellular location">
    <subcellularLocation>
        <location evidence="1 7">Periplasm</location>
    </subcellularLocation>
</comment>
<dbReference type="RefSeq" id="WP_311366414.1">
    <property type="nucleotide sequence ID" value="NZ_JAVRIC010000032.1"/>
</dbReference>
<evidence type="ECO:0000259" key="9">
    <source>
        <dbReference type="Pfam" id="PF13098"/>
    </source>
</evidence>
<accession>A0ABU2WPJ9</accession>
<dbReference type="Gene3D" id="3.10.450.70">
    <property type="entry name" value="Disulphide bond isomerase, DsbC/G, N-terminal"/>
    <property type="match status" value="1"/>
</dbReference>
<dbReference type="Proteomes" id="UP001254608">
    <property type="component" value="Unassembled WGS sequence"/>
</dbReference>
<name>A0ABU2WPJ9_9GAMM</name>
<dbReference type="PANTHER" id="PTHR35272">
    <property type="entry name" value="THIOL:DISULFIDE INTERCHANGE PROTEIN DSBC-RELATED"/>
    <property type="match status" value="1"/>
</dbReference>
<dbReference type="SUPFAM" id="SSF52833">
    <property type="entry name" value="Thioredoxin-like"/>
    <property type="match status" value="1"/>
</dbReference>
<evidence type="ECO:0000259" key="8">
    <source>
        <dbReference type="Pfam" id="PF10411"/>
    </source>
</evidence>
<dbReference type="Gene3D" id="3.40.30.10">
    <property type="entry name" value="Glutaredoxin"/>
    <property type="match status" value="1"/>
</dbReference>
<dbReference type="PANTHER" id="PTHR35272:SF3">
    <property type="entry name" value="THIOL:DISULFIDE INTERCHANGE PROTEIN DSBC"/>
    <property type="match status" value="1"/>
</dbReference>
<proteinExistence type="inferred from homology"/>
<feature type="domain" description="Thioredoxin-like fold" evidence="9">
    <location>
        <begin position="144"/>
        <end position="262"/>
    </location>
</feature>